<sequence length="118" mass="13477">MIFLSRPASSYFHHKRMLRHLRILPSCCCISPFLIRLSPPYPCPKLYKSKVLLLVMTSFCLKPILMMLTLCHFVSVGKNEGIFIGGMLFSVGFFGLLHGSHVAQSCWFSFHNFTDGYL</sequence>
<accession>A0A9P5PRW4</accession>
<dbReference type="Proteomes" id="UP000772434">
    <property type="component" value="Unassembled WGS sequence"/>
</dbReference>
<organism evidence="2 3">
    <name type="scientific">Rhodocollybia butyracea</name>
    <dbReference type="NCBI Taxonomy" id="206335"/>
    <lineage>
        <taxon>Eukaryota</taxon>
        <taxon>Fungi</taxon>
        <taxon>Dikarya</taxon>
        <taxon>Basidiomycota</taxon>
        <taxon>Agaricomycotina</taxon>
        <taxon>Agaricomycetes</taxon>
        <taxon>Agaricomycetidae</taxon>
        <taxon>Agaricales</taxon>
        <taxon>Marasmiineae</taxon>
        <taxon>Omphalotaceae</taxon>
        <taxon>Rhodocollybia</taxon>
    </lineage>
</organism>
<feature type="transmembrane region" description="Helical" evidence="1">
    <location>
        <begin position="21"/>
        <end position="39"/>
    </location>
</feature>
<keyword evidence="3" id="KW-1185">Reference proteome</keyword>
<protein>
    <recommendedName>
        <fullName evidence="4">Transmembrane protein</fullName>
    </recommendedName>
</protein>
<feature type="transmembrane region" description="Helical" evidence="1">
    <location>
        <begin position="81"/>
        <end position="99"/>
    </location>
</feature>
<name>A0A9P5PRW4_9AGAR</name>
<comment type="caution">
    <text evidence="2">The sequence shown here is derived from an EMBL/GenBank/DDBJ whole genome shotgun (WGS) entry which is preliminary data.</text>
</comment>
<keyword evidence="1" id="KW-0812">Transmembrane</keyword>
<dbReference type="AlphaFoldDB" id="A0A9P5PRW4"/>
<evidence type="ECO:0000313" key="2">
    <source>
        <dbReference type="EMBL" id="KAF9067407.1"/>
    </source>
</evidence>
<evidence type="ECO:0000256" key="1">
    <source>
        <dbReference type="SAM" id="Phobius"/>
    </source>
</evidence>
<evidence type="ECO:0000313" key="3">
    <source>
        <dbReference type="Proteomes" id="UP000772434"/>
    </source>
</evidence>
<dbReference type="EMBL" id="JADNRY010000073">
    <property type="protein sequence ID" value="KAF9067407.1"/>
    <property type="molecule type" value="Genomic_DNA"/>
</dbReference>
<keyword evidence="1" id="KW-1133">Transmembrane helix</keyword>
<reference evidence="2" key="1">
    <citation type="submission" date="2020-11" db="EMBL/GenBank/DDBJ databases">
        <authorList>
            <consortium name="DOE Joint Genome Institute"/>
            <person name="Ahrendt S."/>
            <person name="Riley R."/>
            <person name="Andreopoulos W."/>
            <person name="Labutti K."/>
            <person name="Pangilinan J."/>
            <person name="Ruiz-Duenas F.J."/>
            <person name="Barrasa J.M."/>
            <person name="Sanchez-Garcia M."/>
            <person name="Camarero S."/>
            <person name="Miyauchi S."/>
            <person name="Serrano A."/>
            <person name="Linde D."/>
            <person name="Babiker R."/>
            <person name="Drula E."/>
            <person name="Ayuso-Fernandez I."/>
            <person name="Pacheco R."/>
            <person name="Padilla G."/>
            <person name="Ferreira P."/>
            <person name="Barriuso J."/>
            <person name="Kellner H."/>
            <person name="Castanera R."/>
            <person name="Alfaro M."/>
            <person name="Ramirez L."/>
            <person name="Pisabarro A.G."/>
            <person name="Kuo A."/>
            <person name="Tritt A."/>
            <person name="Lipzen A."/>
            <person name="He G."/>
            <person name="Yan M."/>
            <person name="Ng V."/>
            <person name="Cullen D."/>
            <person name="Martin F."/>
            <person name="Rosso M.-N."/>
            <person name="Henrissat B."/>
            <person name="Hibbett D."/>
            <person name="Martinez A.T."/>
            <person name="Grigoriev I.V."/>
        </authorList>
    </citation>
    <scope>NUCLEOTIDE SEQUENCE</scope>
    <source>
        <strain evidence="2">AH 40177</strain>
    </source>
</reference>
<feature type="transmembrane region" description="Helical" evidence="1">
    <location>
        <begin position="51"/>
        <end position="74"/>
    </location>
</feature>
<gene>
    <name evidence="2" type="ORF">BDP27DRAFT_1328791</name>
</gene>
<proteinExistence type="predicted"/>
<keyword evidence="1" id="KW-0472">Membrane</keyword>
<evidence type="ECO:0008006" key="4">
    <source>
        <dbReference type="Google" id="ProtNLM"/>
    </source>
</evidence>